<proteinExistence type="predicted"/>
<protein>
    <submittedName>
        <fullName evidence="1">Uncharacterized protein</fullName>
    </submittedName>
</protein>
<sequence>TKVNKILIKLDYIYKTKRIVFKKSYKETLVVVNKDRIVESFLFKSSLILEV</sequence>
<gene>
    <name evidence="1" type="ORF">GQ607_016483</name>
</gene>
<keyword evidence="2" id="KW-1185">Reference proteome</keyword>
<dbReference type="EMBL" id="WOWK01000165">
    <property type="protein sequence ID" value="KAF0316275.1"/>
    <property type="molecule type" value="Genomic_DNA"/>
</dbReference>
<feature type="non-terminal residue" evidence="1">
    <location>
        <position position="1"/>
    </location>
</feature>
<dbReference type="AlphaFoldDB" id="A0A8H3VXQ7"/>
<evidence type="ECO:0000313" key="1">
    <source>
        <dbReference type="EMBL" id="KAF0316275.1"/>
    </source>
</evidence>
<name>A0A8H3VXQ7_9PEZI</name>
<evidence type="ECO:0000313" key="2">
    <source>
        <dbReference type="Proteomes" id="UP000434172"/>
    </source>
</evidence>
<accession>A0A8H3VXQ7</accession>
<reference evidence="1 2" key="1">
    <citation type="submission" date="2019-12" db="EMBL/GenBank/DDBJ databases">
        <title>A genome sequence resource for the geographically widespread anthracnose pathogen Colletotrichum asianum.</title>
        <authorList>
            <person name="Meng Y."/>
        </authorList>
    </citation>
    <scope>NUCLEOTIDE SEQUENCE [LARGE SCALE GENOMIC DNA]</scope>
    <source>
        <strain evidence="1 2">ICMP 18580</strain>
    </source>
</reference>
<dbReference type="Proteomes" id="UP000434172">
    <property type="component" value="Unassembled WGS sequence"/>
</dbReference>
<organism evidence="1 2">
    <name type="scientific">Colletotrichum asianum</name>
    <dbReference type="NCBI Taxonomy" id="702518"/>
    <lineage>
        <taxon>Eukaryota</taxon>
        <taxon>Fungi</taxon>
        <taxon>Dikarya</taxon>
        <taxon>Ascomycota</taxon>
        <taxon>Pezizomycotina</taxon>
        <taxon>Sordariomycetes</taxon>
        <taxon>Hypocreomycetidae</taxon>
        <taxon>Glomerellales</taxon>
        <taxon>Glomerellaceae</taxon>
        <taxon>Colletotrichum</taxon>
        <taxon>Colletotrichum gloeosporioides species complex</taxon>
    </lineage>
</organism>
<comment type="caution">
    <text evidence="1">The sequence shown here is derived from an EMBL/GenBank/DDBJ whole genome shotgun (WGS) entry which is preliminary data.</text>
</comment>